<evidence type="ECO:0000256" key="2">
    <source>
        <dbReference type="ARBA" id="ARBA00022803"/>
    </source>
</evidence>
<feature type="transmembrane region" description="Helical" evidence="4">
    <location>
        <begin position="85"/>
        <end position="105"/>
    </location>
</feature>
<keyword evidence="5" id="KW-0328">Glycosyltransferase</keyword>
<evidence type="ECO:0000256" key="4">
    <source>
        <dbReference type="SAM" id="Phobius"/>
    </source>
</evidence>
<dbReference type="InterPro" id="IPR019734">
    <property type="entry name" value="TPR_rpt"/>
</dbReference>
<keyword evidence="6" id="KW-1185">Reference proteome</keyword>
<organism evidence="5 6">
    <name type="scientific">Methylocaldum szegediense</name>
    <dbReference type="NCBI Taxonomy" id="73780"/>
    <lineage>
        <taxon>Bacteria</taxon>
        <taxon>Pseudomonadati</taxon>
        <taxon>Pseudomonadota</taxon>
        <taxon>Gammaproteobacteria</taxon>
        <taxon>Methylococcales</taxon>
        <taxon>Methylococcaceae</taxon>
        <taxon>Methylocaldum</taxon>
    </lineage>
</organism>
<dbReference type="GO" id="GO:0016757">
    <property type="term" value="F:glycosyltransferase activity"/>
    <property type="evidence" value="ECO:0007669"/>
    <property type="project" value="UniProtKB-KW"/>
</dbReference>
<feature type="transmembrane region" description="Helical" evidence="4">
    <location>
        <begin position="117"/>
        <end position="136"/>
    </location>
</feature>
<keyword evidence="4" id="KW-0472">Membrane</keyword>
<dbReference type="PANTHER" id="PTHR44227">
    <property type="match status" value="1"/>
</dbReference>
<feature type="transmembrane region" description="Helical" evidence="4">
    <location>
        <begin position="6"/>
        <end position="23"/>
    </location>
</feature>
<gene>
    <name evidence="5" type="ORF">MSZNOR_2178</name>
</gene>
<dbReference type="EMBL" id="OX458333">
    <property type="protein sequence ID" value="CAI8832807.1"/>
    <property type="molecule type" value="Genomic_DNA"/>
</dbReference>
<keyword evidence="1" id="KW-0677">Repeat</keyword>
<keyword evidence="4" id="KW-0812">Transmembrane</keyword>
<dbReference type="PANTHER" id="PTHR44227:SF3">
    <property type="entry name" value="PROTEIN O-MANNOSYL-TRANSFERASE TMTC4"/>
    <property type="match status" value="1"/>
</dbReference>
<dbReference type="InterPro" id="IPR052346">
    <property type="entry name" value="O-mannosyl-transferase_TMTC"/>
</dbReference>
<dbReference type="RefSeq" id="WP_317963977.1">
    <property type="nucleotide sequence ID" value="NZ_OX458333.1"/>
</dbReference>
<dbReference type="EC" id="2.4.1.-" evidence="5"/>
<dbReference type="Gene3D" id="1.25.40.10">
    <property type="entry name" value="Tetratricopeptide repeat domain"/>
    <property type="match status" value="1"/>
</dbReference>
<evidence type="ECO:0000313" key="6">
    <source>
        <dbReference type="Proteomes" id="UP001162030"/>
    </source>
</evidence>
<feature type="repeat" description="TPR" evidence="3">
    <location>
        <begin position="532"/>
        <end position="565"/>
    </location>
</feature>
<accession>A0ABN8X5J1</accession>
<name>A0ABN8X5J1_9GAMM</name>
<feature type="transmembrane region" description="Helical" evidence="4">
    <location>
        <begin position="197"/>
        <end position="214"/>
    </location>
</feature>
<reference evidence="5 6" key="1">
    <citation type="submission" date="2023-03" db="EMBL/GenBank/DDBJ databases">
        <authorList>
            <person name="Pearce D."/>
        </authorList>
    </citation>
    <scope>NUCLEOTIDE SEQUENCE [LARGE SCALE GENOMIC DNA]</scope>
    <source>
        <strain evidence="5">Msz</strain>
    </source>
</reference>
<dbReference type="SUPFAM" id="SSF48452">
    <property type="entry name" value="TPR-like"/>
    <property type="match status" value="1"/>
</dbReference>
<dbReference type="PROSITE" id="PS50005">
    <property type="entry name" value="TPR"/>
    <property type="match status" value="1"/>
</dbReference>
<keyword evidence="4" id="KW-1133">Transmembrane helix</keyword>
<feature type="transmembrane region" description="Helical" evidence="4">
    <location>
        <begin position="142"/>
        <end position="162"/>
    </location>
</feature>
<evidence type="ECO:0000256" key="1">
    <source>
        <dbReference type="ARBA" id="ARBA00022737"/>
    </source>
</evidence>
<proteinExistence type="predicted"/>
<feature type="transmembrane region" description="Helical" evidence="4">
    <location>
        <begin position="221"/>
        <end position="240"/>
    </location>
</feature>
<keyword evidence="5" id="KW-0808">Transferase</keyword>
<evidence type="ECO:0000256" key="3">
    <source>
        <dbReference type="PROSITE-ProRule" id="PRU00339"/>
    </source>
</evidence>
<keyword evidence="2 3" id="KW-0802">TPR repeat</keyword>
<sequence>MTKTGVLFFLLLTLTLVVYWFGLKGPFLFDDFANLPALADFGGIRDFQSLRLFLLNGIAGPTGRPLSLLSFLIDDNAWPSDPWHFKYTNLMFHLLNGCLLSWLTFRIFKFRGRSDAAAGWIALFIGSFWLLHPLNVSTVLYVVQRMAMLSTLFVLTGLLVYVRGRTLLAEARPSAYLWMTAGIGFTVLATLSKENGALLPVLALALEYTVLSSADKRPNTMWQSILLWLPTGAITVYLFWEGITGRGFGGRSFTVSERLLTECRVLLDYLFHWFMPFAPTRGLFAEDYPISTGLFSPPTTLLALTTLAAAFIGAVWKRDAHPTVALGILFFLGGHLIESTSVPLEIYFEHRNYLPAMFLFLPIAEYGVENARKVRLLPVFLGVLVLGMAFTTHRLVRIWSDEARLALYRAEQNPFSGRAQGAAASALDRLGYSQAALNILTRAIERQPTDIHLHLHYLVQACYSASLHPEDFERALEKFRRTKFNFRSYPLFESMMETLPNGDCTELGFEQLHALLDAFERNPGASDSGARRQIHHLRGLLYARQKAGDSAFKEFRESLRLRPDISAGLLEVSILATHGLYAEALQLLDSVRTLPNSGNNLYKRWATLDYPAEIERLQRVIEEDMRHFQAP</sequence>
<evidence type="ECO:0000313" key="5">
    <source>
        <dbReference type="EMBL" id="CAI8832807.1"/>
    </source>
</evidence>
<protein>
    <submittedName>
        <fullName evidence="5">Protein O-mannosyl-transferase</fullName>
        <ecNumber evidence="5">2.4.1.-</ecNumber>
    </submittedName>
</protein>
<feature type="transmembrane region" description="Helical" evidence="4">
    <location>
        <begin position="174"/>
        <end position="191"/>
    </location>
</feature>
<dbReference type="InterPro" id="IPR011990">
    <property type="entry name" value="TPR-like_helical_dom_sf"/>
</dbReference>
<feature type="transmembrane region" description="Helical" evidence="4">
    <location>
        <begin position="294"/>
        <end position="316"/>
    </location>
</feature>
<feature type="transmembrane region" description="Helical" evidence="4">
    <location>
        <begin position="376"/>
        <end position="396"/>
    </location>
</feature>
<dbReference type="Proteomes" id="UP001162030">
    <property type="component" value="Chromosome"/>
</dbReference>